<feature type="domain" description="Response regulatory" evidence="23">
    <location>
        <begin position="778"/>
        <end position="895"/>
    </location>
</feature>
<dbReference type="InterPro" id="IPR033479">
    <property type="entry name" value="dCache_1"/>
</dbReference>
<keyword evidence="15 21" id="KW-0472">Membrane</keyword>
<evidence type="ECO:0000259" key="22">
    <source>
        <dbReference type="PROSITE" id="PS50109"/>
    </source>
</evidence>
<evidence type="ECO:0000256" key="20">
    <source>
        <dbReference type="PROSITE-ProRule" id="PRU00169"/>
    </source>
</evidence>
<dbReference type="CDD" id="cd00082">
    <property type="entry name" value="HisKA"/>
    <property type="match status" value="1"/>
</dbReference>
<dbReference type="InterPro" id="IPR003661">
    <property type="entry name" value="HisK_dim/P_dom"/>
</dbReference>
<dbReference type="Pfam" id="PF00512">
    <property type="entry name" value="HisKA"/>
    <property type="match status" value="1"/>
</dbReference>
<dbReference type="InterPro" id="IPR004358">
    <property type="entry name" value="Sig_transdc_His_kin-like_C"/>
</dbReference>
<comment type="function">
    <text evidence="16">Member of the two-component regulatory system BvgS/BvgA. Phosphorylates BvgA via a four-step phosphorelay in response to environmental signals.</text>
</comment>
<dbReference type="KEGG" id="pais:PFX98_10030"/>
<evidence type="ECO:0000256" key="1">
    <source>
        <dbReference type="ARBA" id="ARBA00000085"/>
    </source>
</evidence>
<dbReference type="Proteomes" id="UP001177769">
    <property type="component" value="Chromosome"/>
</dbReference>
<accession>A0AA95SS21</accession>
<keyword evidence="26" id="KW-1185">Reference proteome</keyword>
<dbReference type="PANTHER" id="PTHR45339">
    <property type="entry name" value="HYBRID SIGNAL TRANSDUCTION HISTIDINE KINASE J"/>
    <property type="match status" value="1"/>
</dbReference>
<dbReference type="GO" id="GO:0005886">
    <property type="term" value="C:plasma membrane"/>
    <property type="evidence" value="ECO:0007669"/>
    <property type="project" value="UniProtKB-SubCell"/>
</dbReference>
<evidence type="ECO:0000256" key="13">
    <source>
        <dbReference type="ARBA" id="ARBA00023012"/>
    </source>
</evidence>
<sequence>MLLKSIRQLLGPGLSTESFAAYRGRQFFKRQLLASLLVLAPLLVLHSLWFYERDQQRRDAEVRLLEEGAKQLAEKTRFTIERLDQLLRFVGQREEVRRMDVEGCQTLLRGLPKIIPLVANVGVVDLDGGLVCMSHEGDAAKTRFADRPWFQEGLRVDGLHVGKPYAGVVTQRLQFNLVRPLRDGAGRRIGLVTVAVDLRQFNEQVRSQALAERGGGIVLVTEDGYIFNRSPGLEDFVGQQVRADALQLAKQSVGKIFYPRSLDGEPRMTAVVHLPEYKLYAITGIATRYLEEVRRQAALSGGVTVLMAMLLAAMTALYAARWLTRPLMSLTQSVRAYAADPTAALADESLTGEFGELAREFNRMVDARAKAAQAREAQALAEAANEAKSRFLANISHEVRTPMNAVLGLTQLTLRTELDEQQRNYLNKTREAAETLLSLLDQLLDLSRIEAGKFQLEQRSFRLDEVLDRLVLMVGQQAHDKQLTLLYELSCEPLPAVVGDPLRLLQVLVNLCGNAIKFTDQGIVQLKLERVPVGSEALQLRFRITDTGIGMSEQELQRVFEPFVQADVSITRRYGGSGLGLAISRQLVELMGGQLSARSARGQGSEFTFSLRLPLAERAVPPPPLAGLAGLRVLVVDPNARVRAILATQLEELGCRSITLSDVDTAWRVWQHSAAVASFDVILIDVALARQPAWSQLLRAHGGESRPRIVALTRHGDEEALQQLRQLGLDACLPKPWRPASLAAQLQGRCERPGAIGPGDGQLSQAAQDCLAQLRGRRLLLVEDNDFNQLVAGDLLREMAGMEVSIAGNGEDALQQLAEQVFDIVLMDIQMPGMDGYEVTRRIRSNPDLRGLPVIAMTAHASHRDRELTLLAGMNDHVTKPFEPETLLCTLAHWLQIQRS</sequence>
<dbReference type="PROSITE" id="PS50109">
    <property type="entry name" value="HIS_KIN"/>
    <property type="match status" value="1"/>
</dbReference>
<dbReference type="SMART" id="SM00388">
    <property type="entry name" value="HisKA"/>
    <property type="match status" value="1"/>
</dbReference>
<evidence type="ECO:0000256" key="14">
    <source>
        <dbReference type="ARBA" id="ARBA00023026"/>
    </source>
</evidence>
<protein>
    <recommendedName>
        <fullName evidence="18">Sensory/regulatory protein RpfC</fullName>
        <ecNumber evidence="3">2.7.13.3</ecNumber>
    </recommendedName>
    <alternativeName>
        <fullName evidence="19">Virulence sensor protein BvgS</fullName>
    </alternativeName>
</protein>
<dbReference type="CDD" id="cd06225">
    <property type="entry name" value="HAMP"/>
    <property type="match status" value="1"/>
</dbReference>
<dbReference type="PROSITE" id="PS50885">
    <property type="entry name" value="HAMP"/>
    <property type="match status" value="1"/>
</dbReference>
<evidence type="ECO:0000256" key="4">
    <source>
        <dbReference type="ARBA" id="ARBA00022475"/>
    </source>
</evidence>
<dbReference type="InterPro" id="IPR036097">
    <property type="entry name" value="HisK_dim/P_sf"/>
</dbReference>
<dbReference type="InterPro" id="IPR003660">
    <property type="entry name" value="HAMP_dom"/>
</dbReference>
<dbReference type="CDD" id="cd17546">
    <property type="entry name" value="REC_hyHK_CKI1_RcsC-like"/>
    <property type="match status" value="1"/>
</dbReference>
<evidence type="ECO:0000256" key="2">
    <source>
        <dbReference type="ARBA" id="ARBA00004651"/>
    </source>
</evidence>
<dbReference type="PROSITE" id="PS50110">
    <property type="entry name" value="RESPONSE_REGULATORY"/>
    <property type="match status" value="2"/>
</dbReference>
<dbReference type="InterPro" id="IPR036890">
    <property type="entry name" value="HATPase_C_sf"/>
</dbReference>
<evidence type="ECO:0000256" key="19">
    <source>
        <dbReference type="ARBA" id="ARBA00070152"/>
    </source>
</evidence>
<evidence type="ECO:0000256" key="3">
    <source>
        <dbReference type="ARBA" id="ARBA00012438"/>
    </source>
</evidence>
<dbReference type="SUPFAM" id="SSF55874">
    <property type="entry name" value="ATPase domain of HSP90 chaperone/DNA topoisomerase II/histidine kinase"/>
    <property type="match status" value="1"/>
</dbReference>
<comment type="subunit">
    <text evidence="17">At low DSF concentrations, interacts with RpfF.</text>
</comment>
<dbReference type="Gene3D" id="3.40.50.2300">
    <property type="match status" value="2"/>
</dbReference>
<keyword evidence="4" id="KW-1003">Cell membrane</keyword>
<organism evidence="25 26">
    <name type="scientific">Paucibacter sediminis</name>
    <dbReference type="NCBI Taxonomy" id="3019553"/>
    <lineage>
        <taxon>Bacteria</taxon>
        <taxon>Pseudomonadati</taxon>
        <taxon>Pseudomonadota</taxon>
        <taxon>Betaproteobacteria</taxon>
        <taxon>Burkholderiales</taxon>
        <taxon>Sphaerotilaceae</taxon>
        <taxon>Roseateles</taxon>
    </lineage>
</organism>
<keyword evidence="8" id="KW-0732">Signal</keyword>
<keyword evidence="6" id="KW-0808">Transferase</keyword>
<dbReference type="SUPFAM" id="SSF52172">
    <property type="entry name" value="CheY-like"/>
    <property type="match status" value="2"/>
</dbReference>
<keyword evidence="9" id="KW-0547">Nucleotide-binding</keyword>
<dbReference type="Pfam" id="PF00672">
    <property type="entry name" value="HAMP"/>
    <property type="match status" value="1"/>
</dbReference>
<evidence type="ECO:0000256" key="12">
    <source>
        <dbReference type="ARBA" id="ARBA00022989"/>
    </source>
</evidence>
<evidence type="ECO:0000256" key="11">
    <source>
        <dbReference type="ARBA" id="ARBA00022840"/>
    </source>
</evidence>
<dbReference type="EMBL" id="CP116346">
    <property type="protein sequence ID" value="WIT13941.1"/>
    <property type="molecule type" value="Genomic_DNA"/>
</dbReference>
<comment type="catalytic activity">
    <reaction evidence="1">
        <text>ATP + protein L-histidine = ADP + protein N-phospho-L-histidine.</text>
        <dbReference type="EC" id="2.7.13.3"/>
    </reaction>
</comment>
<dbReference type="Pfam" id="PF02743">
    <property type="entry name" value="dCache_1"/>
    <property type="match status" value="1"/>
</dbReference>
<keyword evidence="7 21" id="KW-0812">Transmembrane</keyword>
<dbReference type="Gene3D" id="3.30.450.20">
    <property type="entry name" value="PAS domain"/>
    <property type="match status" value="2"/>
</dbReference>
<feature type="domain" description="Histidine kinase" evidence="22">
    <location>
        <begin position="394"/>
        <end position="615"/>
    </location>
</feature>
<dbReference type="SUPFAM" id="SSF47384">
    <property type="entry name" value="Homodimeric domain of signal transducing histidine kinase"/>
    <property type="match status" value="1"/>
</dbReference>
<dbReference type="CDD" id="cd12914">
    <property type="entry name" value="PDC1_DGC_like"/>
    <property type="match status" value="1"/>
</dbReference>
<dbReference type="Gene3D" id="6.10.340.10">
    <property type="match status" value="1"/>
</dbReference>
<keyword evidence="13" id="KW-0902">Two-component regulatory system</keyword>
<evidence type="ECO:0000313" key="26">
    <source>
        <dbReference type="Proteomes" id="UP001177769"/>
    </source>
</evidence>
<evidence type="ECO:0000256" key="7">
    <source>
        <dbReference type="ARBA" id="ARBA00022692"/>
    </source>
</evidence>
<evidence type="ECO:0000256" key="21">
    <source>
        <dbReference type="SAM" id="Phobius"/>
    </source>
</evidence>
<feature type="modified residue" description="4-aspartylphosphate" evidence="20">
    <location>
        <position position="685"/>
    </location>
</feature>
<keyword evidence="14" id="KW-0843">Virulence</keyword>
<dbReference type="Pfam" id="PF00072">
    <property type="entry name" value="Response_reg"/>
    <property type="match status" value="2"/>
</dbReference>
<dbReference type="CDD" id="cd16922">
    <property type="entry name" value="HATPase_EvgS-ArcB-TorS-like"/>
    <property type="match status" value="1"/>
</dbReference>
<dbReference type="Gene3D" id="3.30.565.10">
    <property type="entry name" value="Histidine kinase-like ATPase, C-terminal domain"/>
    <property type="match status" value="1"/>
</dbReference>
<proteinExistence type="predicted"/>
<dbReference type="InterPro" id="IPR005467">
    <property type="entry name" value="His_kinase_dom"/>
</dbReference>
<dbReference type="CDD" id="cd12915">
    <property type="entry name" value="PDC2_DGC_like"/>
    <property type="match status" value="1"/>
</dbReference>
<evidence type="ECO:0000256" key="9">
    <source>
        <dbReference type="ARBA" id="ARBA00022741"/>
    </source>
</evidence>
<evidence type="ECO:0000256" key="16">
    <source>
        <dbReference type="ARBA" id="ARBA00058004"/>
    </source>
</evidence>
<feature type="transmembrane region" description="Helical" evidence="21">
    <location>
        <begin position="297"/>
        <end position="320"/>
    </location>
</feature>
<evidence type="ECO:0000256" key="10">
    <source>
        <dbReference type="ARBA" id="ARBA00022777"/>
    </source>
</evidence>
<dbReference type="AlphaFoldDB" id="A0AA95SS21"/>
<dbReference type="PRINTS" id="PR00344">
    <property type="entry name" value="BCTRLSENSOR"/>
</dbReference>
<gene>
    <name evidence="25" type="ORF">PFX98_10030</name>
</gene>
<evidence type="ECO:0000256" key="18">
    <source>
        <dbReference type="ARBA" id="ARBA00068150"/>
    </source>
</evidence>
<dbReference type="InterPro" id="IPR003594">
    <property type="entry name" value="HATPase_dom"/>
</dbReference>
<evidence type="ECO:0000259" key="24">
    <source>
        <dbReference type="PROSITE" id="PS50885"/>
    </source>
</evidence>
<feature type="modified residue" description="4-aspartylphosphate" evidence="20">
    <location>
        <position position="828"/>
    </location>
</feature>
<dbReference type="SMART" id="SM00387">
    <property type="entry name" value="HATPase_c"/>
    <property type="match status" value="1"/>
</dbReference>
<evidence type="ECO:0000256" key="8">
    <source>
        <dbReference type="ARBA" id="ARBA00022729"/>
    </source>
</evidence>
<reference evidence="25" key="1">
    <citation type="submission" date="2023-01" db="EMBL/GenBank/DDBJ databases">
        <title>Whole genome sequence of Paucibacter sp. S2-9 isolated from pond sediment.</title>
        <authorList>
            <person name="Jung J.Y."/>
        </authorList>
    </citation>
    <scope>NUCLEOTIDE SEQUENCE</scope>
    <source>
        <strain evidence="25">S2-9</strain>
    </source>
</reference>
<dbReference type="PANTHER" id="PTHR45339:SF1">
    <property type="entry name" value="HYBRID SIGNAL TRANSDUCTION HISTIDINE KINASE J"/>
    <property type="match status" value="1"/>
</dbReference>
<dbReference type="SMART" id="SM00304">
    <property type="entry name" value="HAMP"/>
    <property type="match status" value="1"/>
</dbReference>
<evidence type="ECO:0000256" key="15">
    <source>
        <dbReference type="ARBA" id="ARBA00023136"/>
    </source>
</evidence>
<dbReference type="Pfam" id="PF02518">
    <property type="entry name" value="HATPase_c"/>
    <property type="match status" value="1"/>
</dbReference>
<dbReference type="InterPro" id="IPR001789">
    <property type="entry name" value="Sig_transdc_resp-reg_receiver"/>
</dbReference>
<evidence type="ECO:0000256" key="6">
    <source>
        <dbReference type="ARBA" id="ARBA00022679"/>
    </source>
</evidence>
<dbReference type="FunFam" id="1.10.287.130:FF:000002">
    <property type="entry name" value="Two-component osmosensing histidine kinase"/>
    <property type="match status" value="1"/>
</dbReference>
<dbReference type="InterPro" id="IPR011006">
    <property type="entry name" value="CheY-like_superfamily"/>
</dbReference>
<keyword evidence="10" id="KW-0418">Kinase</keyword>
<feature type="transmembrane region" description="Helical" evidence="21">
    <location>
        <begin position="32"/>
        <end position="51"/>
    </location>
</feature>
<evidence type="ECO:0000313" key="25">
    <source>
        <dbReference type="EMBL" id="WIT13941.1"/>
    </source>
</evidence>
<evidence type="ECO:0000256" key="5">
    <source>
        <dbReference type="ARBA" id="ARBA00022553"/>
    </source>
</evidence>
<keyword evidence="11" id="KW-0067">ATP-binding</keyword>
<feature type="domain" description="Response regulatory" evidence="23">
    <location>
        <begin position="632"/>
        <end position="750"/>
    </location>
</feature>
<dbReference type="SMART" id="SM00448">
    <property type="entry name" value="REC"/>
    <property type="match status" value="2"/>
</dbReference>
<name>A0AA95SS21_9BURK</name>
<dbReference type="RefSeq" id="WP_285235061.1">
    <property type="nucleotide sequence ID" value="NZ_CP116346.1"/>
</dbReference>
<dbReference type="GO" id="GO:0000155">
    <property type="term" value="F:phosphorelay sensor kinase activity"/>
    <property type="evidence" value="ECO:0007669"/>
    <property type="project" value="InterPro"/>
</dbReference>
<comment type="subcellular location">
    <subcellularLocation>
        <location evidence="2">Cell membrane</location>
        <topology evidence="2">Multi-pass membrane protein</topology>
    </subcellularLocation>
</comment>
<keyword evidence="5 20" id="KW-0597">Phosphoprotein</keyword>
<keyword evidence="12 21" id="KW-1133">Transmembrane helix</keyword>
<dbReference type="GO" id="GO:0005524">
    <property type="term" value="F:ATP binding"/>
    <property type="evidence" value="ECO:0007669"/>
    <property type="project" value="UniProtKB-KW"/>
</dbReference>
<dbReference type="EC" id="2.7.13.3" evidence="3"/>
<dbReference type="Gene3D" id="1.10.287.130">
    <property type="match status" value="1"/>
</dbReference>
<dbReference type="FunFam" id="3.30.565.10:FF:000010">
    <property type="entry name" value="Sensor histidine kinase RcsC"/>
    <property type="match status" value="1"/>
</dbReference>
<feature type="domain" description="HAMP" evidence="24">
    <location>
        <begin position="321"/>
        <end position="373"/>
    </location>
</feature>
<evidence type="ECO:0000256" key="17">
    <source>
        <dbReference type="ARBA" id="ARBA00064003"/>
    </source>
</evidence>
<evidence type="ECO:0000259" key="23">
    <source>
        <dbReference type="PROSITE" id="PS50110"/>
    </source>
</evidence>